<proteinExistence type="predicted"/>
<reference evidence="1" key="1">
    <citation type="submission" date="2018-02" db="EMBL/GenBank/DDBJ databases">
        <title>Rhizophora mucronata_Transcriptome.</title>
        <authorList>
            <person name="Meera S.P."/>
            <person name="Sreeshan A."/>
            <person name="Augustine A."/>
        </authorList>
    </citation>
    <scope>NUCLEOTIDE SEQUENCE</scope>
    <source>
        <tissue evidence="1">Leaf</tissue>
    </source>
</reference>
<protein>
    <submittedName>
        <fullName evidence="1">Uncharacterized protein</fullName>
    </submittedName>
</protein>
<dbReference type="AlphaFoldDB" id="A0A2P2PWF8"/>
<evidence type="ECO:0000313" key="1">
    <source>
        <dbReference type="EMBL" id="MBX59078.1"/>
    </source>
</evidence>
<sequence length="38" mass="4765">MMIMTGWQNWFLIQTLHFTSKWIEYIVFGNMKQDFKLH</sequence>
<organism evidence="1">
    <name type="scientific">Rhizophora mucronata</name>
    <name type="common">Asiatic mangrove</name>
    <dbReference type="NCBI Taxonomy" id="61149"/>
    <lineage>
        <taxon>Eukaryota</taxon>
        <taxon>Viridiplantae</taxon>
        <taxon>Streptophyta</taxon>
        <taxon>Embryophyta</taxon>
        <taxon>Tracheophyta</taxon>
        <taxon>Spermatophyta</taxon>
        <taxon>Magnoliopsida</taxon>
        <taxon>eudicotyledons</taxon>
        <taxon>Gunneridae</taxon>
        <taxon>Pentapetalae</taxon>
        <taxon>rosids</taxon>
        <taxon>fabids</taxon>
        <taxon>Malpighiales</taxon>
        <taxon>Rhizophoraceae</taxon>
        <taxon>Rhizophora</taxon>
    </lineage>
</organism>
<accession>A0A2P2PWF8</accession>
<dbReference type="EMBL" id="GGEC01078594">
    <property type="protein sequence ID" value="MBX59078.1"/>
    <property type="molecule type" value="Transcribed_RNA"/>
</dbReference>
<name>A0A2P2PWF8_RHIMU</name>